<sequence length="304" mass="35716">MVNHTCNRCGYTTYRKQNLKTHLLKKYTCQPLIDETSICDILKLHGFDEEAITYENVNDCKSNVNLKCKPIYKSKLNIHITESDSNICPNCKKIFSCRQAKYKHLKYNCNILKLTEEQLNDKNELQKNHDALVIQVEKLMNEVAILKTKNISNISNKTNNINKGIVNNIVINNYGSENIDYITFSRFVKLLETPLSAISKLIELKYFNEKHPENHNIKITNIHDKFAKIYKDKKWLVSNKKDIIQELVENGYADFEEFKDLNEEELTNKIKERYKKMEKYYTDNFGELYKQSEMSIINGTNKSE</sequence>
<name>A0A6C0ITH7_9ZZZZ</name>
<dbReference type="EMBL" id="MN740256">
    <property type="protein sequence ID" value="QHT96352.1"/>
    <property type="molecule type" value="Genomic_DNA"/>
</dbReference>
<organism evidence="1">
    <name type="scientific">viral metagenome</name>
    <dbReference type="NCBI Taxonomy" id="1070528"/>
    <lineage>
        <taxon>unclassified sequences</taxon>
        <taxon>metagenomes</taxon>
        <taxon>organismal metagenomes</taxon>
    </lineage>
</organism>
<proteinExistence type="predicted"/>
<protein>
    <submittedName>
        <fullName evidence="1">Uncharacterized protein</fullName>
    </submittedName>
</protein>
<dbReference type="AlphaFoldDB" id="A0A6C0ITH7"/>
<accession>A0A6C0ITH7</accession>
<evidence type="ECO:0000313" key="1">
    <source>
        <dbReference type="EMBL" id="QHT96352.1"/>
    </source>
</evidence>
<reference evidence="1" key="1">
    <citation type="journal article" date="2020" name="Nature">
        <title>Giant virus diversity and host interactions through global metagenomics.</title>
        <authorList>
            <person name="Schulz F."/>
            <person name="Roux S."/>
            <person name="Paez-Espino D."/>
            <person name="Jungbluth S."/>
            <person name="Walsh D.A."/>
            <person name="Denef V.J."/>
            <person name="McMahon K.D."/>
            <person name="Konstantinidis K.T."/>
            <person name="Eloe-Fadrosh E.A."/>
            <person name="Kyrpides N.C."/>
            <person name="Woyke T."/>
        </authorList>
    </citation>
    <scope>NUCLEOTIDE SEQUENCE</scope>
    <source>
        <strain evidence="1">GVMAG-M-3300024302-11</strain>
    </source>
</reference>